<gene>
    <name evidence="7" type="ORF">OK345_03900</name>
</gene>
<comment type="caution">
    <text evidence="7">The sequence shown here is derived from an EMBL/GenBank/DDBJ whole genome shotgun (WGS) entry which is preliminary data.</text>
</comment>
<evidence type="ECO:0000313" key="7">
    <source>
        <dbReference type="EMBL" id="MCW4471650.1"/>
    </source>
</evidence>
<dbReference type="Proteomes" id="UP001209922">
    <property type="component" value="Unassembled WGS sequence"/>
</dbReference>
<evidence type="ECO:0000256" key="4">
    <source>
        <dbReference type="ARBA" id="ARBA00023163"/>
    </source>
</evidence>
<dbReference type="InterPro" id="IPR050109">
    <property type="entry name" value="HTH-type_TetR-like_transc_reg"/>
</dbReference>
<keyword evidence="1" id="KW-0678">Repressor</keyword>
<dbReference type="SUPFAM" id="SSF48498">
    <property type="entry name" value="Tetracyclin repressor-like, C-terminal domain"/>
    <property type="match status" value="1"/>
</dbReference>
<dbReference type="PANTHER" id="PTHR30055">
    <property type="entry name" value="HTH-TYPE TRANSCRIPTIONAL REGULATOR RUTR"/>
    <property type="match status" value="1"/>
</dbReference>
<dbReference type="Pfam" id="PF08361">
    <property type="entry name" value="TetR_C_2"/>
    <property type="match status" value="1"/>
</dbReference>
<dbReference type="InterPro" id="IPR013572">
    <property type="entry name" value="Tscrpt_reg_MAATS_C"/>
</dbReference>
<dbReference type="Gene3D" id="1.10.357.10">
    <property type="entry name" value="Tetracycline Repressor, domain 2"/>
    <property type="match status" value="1"/>
</dbReference>
<dbReference type="PANTHER" id="PTHR30055:SF240">
    <property type="entry name" value="HTH-TYPE TRANSCRIPTIONAL REGULATOR ACRR"/>
    <property type="match status" value="1"/>
</dbReference>
<dbReference type="PRINTS" id="PR00455">
    <property type="entry name" value="HTHTETR"/>
</dbReference>
<evidence type="ECO:0000259" key="6">
    <source>
        <dbReference type="PROSITE" id="PS50977"/>
    </source>
</evidence>
<dbReference type="InterPro" id="IPR036271">
    <property type="entry name" value="Tet_transcr_reg_TetR-rel_C_sf"/>
</dbReference>
<keyword evidence="2" id="KW-0805">Transcription regulation</keyword>
<dbReference type="InterPro" id="IPR009057">
    <property type="entry name" value="Homeodomain-like_sf"/>
</dbReference>
<dbReference type="SUPFAM" id="SSF46689">
    <property type="entry name" value="Homeodomain-like"/>
    <property type="match status" value="1"/>
</dbReference>
<keyword evidence="3 5" id="KW-0238">DNA-binding</keyword>
<accession>A0ABT3JU09</accession>
<dbReference type="EMBL" id="JAPCHY010000002">
    <property type="protein sequence ID" value="MCW4471650.1"/>
    <property type="molecule type" value="Genomic_DNA"/>
</dbReference>
<keyword evidence="8" id="KW-1185">Reference proteome</keyword>
<evidence type="ECO:0000313" key="8">
    <source>
        <dbReference type="Proteomes" id="UP001209922"/>
    </source>
</evidence>
<sequence>MARRTKEEAQATREGILDAAQACFHEFGVAGTSLAMIATRAGYTRGAVYWHFKNKTEVLEAMINRERIPFIERLRRTSSPRRTTPVLDLRSALLVSFQELANDERLRGMMEIMLRNDLSAESQAMQELQRDSTREELEIIARAFERARQLGQLREHADVDTASRILHTGLHGVLYSAMLEPALFDLQRDGAETLDVILGAYIKDGVFTRGAPPSPLPTDDEVGDAD</sequence>
<dbReference type="PROSITE" id="PS50977">
    <property type="entry name" value="HTH_TETR_2"/>
    <property type="match status" value="1"/>
</dbReference>
<organism evidence="7 8">
    <name type="scientific">Xanthomonas chitinilytica</name>
    <dbReference type="NCBI Taxonomy" id="2989819"/>
    <lineage>
        <taxon>Bacteria</taxon>
        <taxon>Pseudomonadati</taxon>
        <taxon>Pseudomonadota</taxon>
        <taxon>Gammaproteobacteria</taxon>
        <taxon>Lysobacterales</taxon>
        <taxon>Lysobacteraceae</taxon>
        <taxon>Xanthomonas</taxon>
    </lineage>
</organism>
<protein>
    <submittedName>
        <fullName evidence="7">TetR family transcriptional regulator</fullName>
    </submittedName>
</protein>
<reference evidence="7 8" key="1">
    <citation type="submission" date="2022-10" db="EMBL/GenBank/DDBJ databases">
        <title>Xanthomonas sp. H13-6.</title>
        <authorList>
            <person name="Liu X."/>
            <person name="Deng Z."/>
            <person name="Jiang Y."/>
            <person name="Yu T."/>
            <person name="Ai J."/>
        </authorList>
    </citation>
    <scope>NUCLEOTIDE SEQUENCE [LARGE SCALE GENOMIC DNA]</scope>
    <source>
        <strain evidence="7 8">H13-6</strain>
    </source>
</reference>
<evidence type="ECO:0000256" key="5">
    <source>
        <dbReference type="PROSITE-ProRule" id="PRU00335"/>
    </source>
</evidence>
<feature type="DNA-binding region" description="H-T-H motif" evidence="5">
    <location>
        <begin position="33"/>
        <end position="52"/>
    </location>
</feature>
<evidence type="ECO:0000256" key="2">
    <source>
        <dbReference type="ARBA" id="ARBA00023015"/>
    </source>
</evidence>
<evidence type="ECO:0000256" key="1">
    <source>
        <dbReference type="ARBA" id="ARBA00022491"/>
    </source>
</evidence>
<dbReference type="Pfam" id="PF00440">
    <property type="entry name" value="TetR_N"/>
    <property type="match status" value="1"/>
</dbReference>
<name>A0ABT3JU09_9XANT</name>
<keyword evidence="4" id="KW-0804">Transcription</keyword>
<dbReference type="RefSeq" id="WP_265126595.1">
    <property type="nucleotide sequence ID" value="NZ_JAPCHY010000002.1"/>
</dbReference>
<proteinExistence type="predicted"/>
<evidence type="ECO:0000256" key="3">
    <source>
        <dbReference type="ARBA" id="ARBA00023125"/>
    </source>
</evidence>
<feature type="domain" description="HTH tetR-type" evidence="6">
    <location>
        <begin position="10"/>
        <end position="70"/>
    </location>
</feature>
<dbReference type="InterPro" id="IPR001647">
    <property type="entry name" value="HTH_TetR"/>
</dbReference>